<dbReference type="InterPro" id="IPR046927">
    <property type="entry name" value="GREB1-like_C"/>
</dbReference>
<evidence type="ECO:0000313" key="4">
    <source>
        <dbReference type="Proteomes" id="UP001044222"/>
    </source>
</evidence>
<feature type="domain" description="GREB1-like C-terminal" evidence="1">
    <location>
        <begin position="179"/>
        <end position="243"/>
    </location>
</feature>
<proteinExistence type="predicted"/>
<organism evidence="3 4">
    <name type="scientific">Anguilla anguilla</name>
    <name type="common">European freshwater eel</name>
    <name type="synonym">Muraena anguilla</name>
    <dbReference type="NCBI Taxonomy" id="7936"/>
    <lineage>
        <taxon>Eukaryota</taxon>
        <taxon>Metazoa</taxon>
        <taxon>Chordata</taxon>
        <taxon>Craniata</taxon>
        <taxon>Vertebrata</taxon>
        <taxon>Euteleostomi</taxon>
        <taxon>Actinopterygii</taxon>
        <taxon>Neopterygii</taxon>
        <taxon>Teleostei</taxon>
        <taxon>Anguilliformes</taxon>
        <taxon>Anguillidae</taxon>
        <taxon>Anguilla</taxon>
    </lineage>
</organism>
<reference evidence="3" key="1">
    <citation type="submission" date="2021-01" db="EMBL/GenBank/DDBJ databases">
        <title>A chromosome-scale assembly of European eel, Anguilla anguilla.</title>
        <authorList>
            <person name="Henkel C."/>
            <person name="Jong-Raadsen S.A."/>
            <person name="Dufour S."/>
            <person name="Weltzien F.-A."/>
            <person name="Palstra A.P."/>
            <person name="Pelster B."/>
            <person name="Spaink H.P."/>
            <person name="Van Den Thillart G.E."/>
            <person name="Jansen H."/>
            <person name="Zahm M."/>
            <person name="Klopp C."/>
            <person name="Cedric C."/>
            <person name="Louis A."/>
            <person name="Berthelot C."/>
            <person name="Parey E."/>
            <person name="Roest Crollius H."/>
            <person name="Montfort J."/>
            <person name="Robinson-Rechavi M."/>
            <person name="Bucao C."/>
            <person name="Bouchez O."/>
            <person name="Gislard M."/>
            <person name="Lluch J."/>
            <person name="Milhes M."/>
            <person name="Lampietro C."/>
            <person name="Lopez Roques C."/>
            <person name="Donnadieu C."/>
            <person name="Braasch I."/>
            <person name="Desvignes T."/>
            <person name="Postlethwait J."/>
            <person name="Bobe J."/>
            <person name="Guiguen Y."/>
            <person name="Dirks R."/>
        </authorList>
    </citation>
    <scope>NUCLEOTIDE SEQUENCE</scope>
    <source>
        <strain evidence="3">Tag_6206</strain>
        <tissue evidence="3">Liver</tissue>
    </source>
</reference>
<evidence type="ECO:0000259" key="2">
    <source>
        <dbReference type="Pfam" id="PF20691"/>
    </source>
</evidence>
<dbReference type="InterPro" id="IPR049100">
    <property type="entry name" value="TAGT"/>
</dbReference>
<dbReference type="InterPro" id="IPR028422">
    <property type="entry name" value="GREB1"/>
</dbReference>
<dbReference type="Pfam" id="PF20267">
    <property type="entry name" value="GREB1_C"/>
    <property type="match status" value="1"/>
</dbReference>
<keyword evidence="4" id="KW-1185">Reference proteome</keyword>
<dbReference type="Pfam" id="PF20691">
    <property type="entry name" value="TAGT"/>
    <property type="match status" value="1"/>
</dbReference>
<dbReference type="EMBL" id="JAFIRN010000006">
    <property type="protein sequence ID" value="KAG5847083.1"/>
    <property type="molecule type" value="Genomic_DNA"/>
</dbReference>
<accession>A0A9D3MGG0</accession>
<sequence length="285" mass="32229">AAHFLIKELSYHNLELERSRQVEQGSQSQDVWPFVVLAEDSCVMWNAIDLDTRSGGAAMVERNVSLKQVLQHMESSPDVTQYGLCGLRKWSSQGYGPGRSMESFTRGHLHDFMLLNVDLTQDVQYNQNRFTCDDVDFNLRVHSAGLLICRFNRFSVMKKQIISGGHHSFIIKTKVTDVPTTVPASQYVCAPDSKHSFLAAPAQLLLERYLQHSSQTLFPLAARNSSHPVLSVDCYLNLGPQVLYSRASQTLSWAPHLHRRLQPVSLSTKVIENTFPLLIFFLILL</sequence>
<feature type="non-terminal residue" evidence="3">
    <location>
        <position position="1"/>
    </location>
</feature>
<dbReference type="PANTHER" id="PTHR15720">
    <property type="entry name" value="GREB1-RELATED"/>
    <property type="match status" value="1"/>
</dbReference>
<evidence type="ECO:0000313" key="3">
    <source>
        <dbReference type="EMBL" id="KAG5847083.1"/>
    </source>
</evidence>
<dbReference type="Proteomes" id="UP001044222">
    <property type="component" value="Chromosome 6"/>
</dbReference>
<gene>
    <name evidence="3" type="ORF">ANANG_G00122250</name>
</gene>
<protein>
    <submittedName>
        <fullName evidence="3">Uncharacterized protein</fullName>
    </submittedName>
</protein>
<feature type="domain" description="TET-Associated Glycosyltransferase" evidence="2">
    <location>
        <begin position="1"/>
        <end position="161"/>
    </location>
</feature>
<comment type="caution">
    <text evidence="3">The sequence shown here is derived from an EMBL/GenBank/DDBJ whole genome shotgun (WGS) entry which is preliminary data.</text>
</comment>
<evidence type="ECO:0000259" key="1">
    <source>
        <dbReference type="Pfam" id="PF20267"/>
    </source>
</evidence>
<dbReference type="PANTHER" id="PTHR15720:SF13">
    <property type="entry name" value="PROTEIN GREB1"/>
    <property type="match status" value="1"/>
</dbReference>
<dbReference type="AlphaFoldDB" id="A0A9D3MGG0"/>
<name>A0A9D3MGG0_ANGAN</name>